<evidence type="ECO:0000313" key="2">
    <source>
        <dbReference type="EMBL" id="NDY57684.1"/>
    </source>
</evidence>
<evidence type="ECO:0000256" key="1">
    <source>
        <dbReference type="SAM" id="SignalP"/>
    </source>
</evidence>
<feature type="signal peptide" evidence="1">
    <location>
        <begin position="1"/>
        <end position="22"/>
    </location>
</feature>
<dbReference type="Proteomes" id="UP000469724">
    <property type="component" value="Unassembled WGS sequence"/>
</dbReference>
<reference evidence="2 3" key="1">
    <citation type="submission" date="2020-02" db="EMBL/GenBank/DDBJ databases">
        <title>Comparative genomics of sulfur disproportionating microorganisms.</title>
        <authorList>
            <person name="Ward L.M."/>
            <person name="Bertran E."/>
            <person name="Johnston D.T."/>
        </authorList>
    </citation>
    <scope>NUCLEOTIDE SEQUENCE [LARGE SCALE GENOMIC DNA]</scope>
    <source>
        <strain evidence="2 3">DSM 3696</strain>
    </source>
</reference>
<dbReference type="RefSeq" id="WP_163302767.1">
    <property type="nucleotide sequence ID" value="NZ_JAAGRQ010000057.1"/>
</dbReference>
<protein>
    <recommendedName>
        <fullName evidence="4">Lipoprotein</fullName>
    </recommendedName>
</protein>
<keyword evidence="3" id="KW-1185">Reference proteome</keyword>
<sequence length="106" mass="11293">MRKMITCGAAAILALLAVVSCAKTDPRMTLGDFMSFCVSDASDNCRDVCDEFAGVFVVTYPTSAECRLACDKVERNLTSANISGDACESSIGRAADLCAQYCDKNK</sequence>
<keyword evidence="1" id="KW-0732">Signal</keyword>
<dbReference type="EMBL" id="JAAGRQ010000057">
    <property type="protein sequence ID" value="NDY57684.1"/>
    <property type="molecule type" value="Genomic_DNA"/>
</dbReference>
<evidence type="ECO:0000313" key="3">
    <source>
        <dbReference type="Proteomes" id="UP000469724"/>
    </source>
</evidence>
<name>A0A7K3NNB4_9BACT</name>
<dbReference type="PROSITE" id="PS51257">
    <property type="entry name" value="PROKAR_LIPOPROTEIN"/>
    <property type="match status" value="1"/>
</dbReference>
<accession>A0A7K3NNB4</accession>
<dbReference type="AlphaFoldDB" id="A0A7K3NNB4"/>
<comment type="caution">
    <text evidence="2">The sequence shown here is derived from an EMBL/GenBank/DDBJ whole genome shotgun (WGS) entry which is preliminary data.</text>
</comment>
<feature type="chain" id="PRO_5029823250" description="Lipoprotein" evidence="1">
    <location>
        <begin position="23"/>
        <end position="106"/>
    </location>
</feature>
<gene>
    <name evidence="2" type="ORF">G3N56_13185</name>
</gene>
<proteinExistence type="predicted"/>
<evidence type="ECO:0008006" key="4">
    <source>
        <dbReference type="Google" id="ProtNLM"/>
    </source>
</evidence>
<organism evidence="2 3">
    <name type="scientific">Desulfolutivibrio sulfodismutans</name>
    <dbReference type="NCBI Taxonomy" id="63561"/>
    <lineage>
        <taxon>Bacteria</taxon>
        <taxon>Pseudomonadati</taxon>
        <taxon>Thermodesulfobacteriota</taxon>
        <taxon>Desulfovibrionia</taxon>
        <taxon>Desulfovibrionales</taxon>
        <taxon>Desulfovibrionaceae</taxon>
        <taxon>Desulfolutivibrio</taxon>
    </lineage>
</organism>